<dbReference type="PANTHER" id="PTHR35936:SF17">
    <property type="entry name" value="ARGININE-BINDING EXTRACELLULAR PROTEIN ARTP"/>
    <property type="match status" value="1"/>
</dbReference>
<proteinExistence type="predicted"/>
<dbReference type="SUPFAM" id="SSF53850">
    <property type="entry name" value="Periplasmic binding protein-like II"/>
    <property type="match status" value="1"/>
</dbReference>
<dbReference type="PANTHER" id="PTHR35936">
    <property type="entry name" value="MEMBRANE-BOUND LYTIC MUREIN TRANSGLYCOSYLASE F"/>
    <property type="match status" value="1"/>
</dbReference>
<dbReference type="Proteomes" id="UP000294360">
    <property type="component" value="Chromosome"/>
</dbReference>
<evidence type="ECO:0000313" key="3">
    <source>
        <dbReference type="EMBL" id="VFU10010.1"/>
    </source>
</evidence>
<reference evidence="3 4" key="1">
    <citation type="submission" date="2019-03" db="EMBL/GenBank/DDBJ databases">
        <authorList>
            <person name="Kox A.R. M."/>
        </authorList>
    </citation>
    <scope>NUCLEOTIDE SEQUENCE [LARGE SCALE GENOMIC DNA]</scope>
    <source>
        <strain evidence="3">MTUNDRAET4 annotated genome</strain>
    </source>
</reference>
<dbReference type="SMART" id="SM00062">
    <property type="entry name" value="PBPb"/>
    <property type="match status" value="1"/>
</dbReference>
<keyword evidence="1" id="KW-0732">Signal</keyword>
<name>A0A4U8Z3L0_METTU</name>
<evidence type="ECO:0000259" key="2">
    <source>
        <dbReference type="SMART" id="SM00062"/>
    </source>
</evidence>
<dbReference type="Pfam" id="PF00497">
    <property type="entry name" value="SBP_bac_3"/>
    <property type="match status" value="1"/>
</dbReference>
<dbReference type="EMBL" id="LR536450">
    <property type="protein sequence ID" value="VFU10010.1"/>
    <property type="molecule type" value="Genomic_DNA"/>
</dbReference>
<protein>
    <submittedName>
        <fullName evidence="3">Glutamine ABC transporter, periplasmic glutamine-binding protein</fullName>
    </submittedName>
</protein>
<organism evidence="3 4">
    <name type="scientific">Methylocella tundrae</name>
    <dbReference type="NCBI Taxonomy" id="227605"/>
    <lineage>
        <taxon>Bacteria</taxon>
        <taxon>Pseudomonadati</taxon>
        <taxon>Pseudomonadota</taxon>
        <taxon>Alphaproteobacteria</taxon>
        <taxon>Hyphomicrobiales</taxon>
        <taxon>Beijerinckiaceae</taxon>
        <taxon>Methylocella</taxon>
    </lineage>
</organism>
<dbReference type="InterPro" id="IPR001638">
    <property type="entry name" value="Solute-binding_3/MltF_N"/>
</dbReference>
<accession>A0A4U8Z3L0</accession>
<dbReference type="KEGG" id="mtun:MTUNDRAET4_3123"/>
<dbReference type="AlphaFoldDB" id="A0A4U8Z3L0"/>
<evidence type="ECO:0000256" key="1">
    <source>
        <dbReference type="ARBA" id="ARBA00022729"/>
    </source>
</evidence>
<feature type="domain" description="Solute-binding protein family 3/N-terminal" evidence="2">
    <location>
        <begin position="11"/>
        <end position="237"/>
    </location>
</feature>
<dbReference type="CDD" id="cd13530">
    <property type="entry name" value="PBP2_peptides_like"/>
    <property type="match status" value="1"/>
</dbReference>
<gene>
    <name evidence="3" type="ORF">MTUNDRAET4_3123</name>
</gene>
<sequence length="237" mass="25719">MPMSSTISPGLLRIASAFPDPPFEFLQDGQPTGFDIALTGAICTRLGLTLERVPFTGADFNDIFQGLADGSWDCVASGATVTPERQERADFCDPYVVSGQSLVACVTRDPGVRSTGDLAGRIIGVQKGNTSEPVAERLKSEGRVAEVRIYPYHGIEEMLDDVEVGRIAAAMKLAPVTRWLIRTRPTLRIVQEGITKEQLALSVRRGNGQLRDSLNHMQAQLAAEGALAKLVKEWIEP</sequence>
<evidence type="ECO:0000313" key="4">
    <source>
        <dbReference type="Proteomes" id="UP000294360"/>
    </source>
</evidence>
<dbReference type="Gene3D" id="3.40.190.10">
    <property type="entry name" value="Periplasmic binding protein-like II"/>
    <property type="match status" value="2"/>
</dbReference>